<sequence length="374" mass="42534">MRIVIDISQAQYVGTGVARYMNELIPHIIDKARPNDAITLFYNSRHVAYPELGLAKKLAQQKKGQYRVITSRIPEKIMHVLWNRLHIVPIELWVGKHDVFFYSDWFTPPTKARRFSTVHDLVFRRYPEAVDRYVRSTQEKRLQYLAHSIPPTTLFVDSQATQKDVVEYYGVDAARVPVVYPGIAVRHQSSSMISNVLRMYQLEQGKYCLAVGKREPRKNLDRLVDAFSQCKHRNYTLVIVGPQGWQKNDAARPSFVKQMGFVDDDMLYALYQGAACFVMPSLYEGFGFPLGEALALGCPSLASRTSSLLEIGGAAVEYCDPLDISSITKGLDVLMGEGSNVRRKRIEAGKKQTASFTWERAADKILNYFHEQQA</sequence>
<dbReference type="AlphaFoldDB" id="A0A2M8KU56"/>
<evidence type="ECO:0000259" key="2">
    <source>
        <dbReference type="Pfam" id="PF00534"/>
    </source>
</evidence>
<dbReference type="PANTHER" id="PTHR46401:SF2">
    <property type="entry name" value="GLYCOSYLTRANSFERASE WBBK-RELATED"/>
    <property type="match status" value="1"/>
</dbReference>
<evidence type="ECO:0000256" key="1">
    <source>
        <dbReference type="ARBA" id="ARBA00022679"/>
    </source>
</evidence>
<gene>
    <name evidence="3" type="ORF">COU89_03115</name>
</gene>
<dbReference type="GO" id="GO:0016757">
    <property type="term" value="F:glycosyltransferase activity"/>
    <property type="evidence" value="ECO:0007669"/>
    <property type="project" value="InterPro"/>
</dbReference>
<dbReference type="PANTHER" id="PTHR46401">
    <property type="entry name" value="GLYCOSYLTRANSFERASE WBBK-RELATED"/>
    <property type="match status" value="1"/>
</dbReference>
<feature type="domain" description="Glycosyl transferase family 1" evidence="2">
    <location>
        <begin position="204"/>
        <end position="352"/>
    </location>
</feature>
<keyword evidence="1" id="KW-0808">Transferase</keyword>
<protein>
    <recommendedName>
        <fullName evidence="2">Glycosyl transferase family 1 domain-containing protein</fullName>
    </recommendedName>
</protein>
<evidence type="ECO:0000313" key="4">
    <source>
        <dbReference type="Proteomes" id="UP000231569"/>
    </source>
</evidence>
<dbReference type="SUPFAM" id="SSF53756">
    <property type="entry name" value="UDP-Glycosyltransferase/glycogen phosphorylase"/>
    <property type="match status" value="1"/>
</dbReference>
<dbReference type="Pfam" id="PF00534">
    <property type="entry name" value="Glycos_transf_1"/>
    <property type="match status" value="1"/>
</dbReference>
<dbReference type="InterPro" id="IPR001296">
    <property type="entry name" value="Glyco_trans_1"/>
</dbReference>
<name>A0A2M8KU56_9BACT</name>
<organism evidence="3 4">
    <name type="scientific">Candidatus Roizmanbacteria bacterium CG10_big_fil_rev_8_21_14_0_10_45_7</name>
    <dbReference type="NCBI Taxonomy" id="1974854"/>
    <lineage>
        <taxon>Bacteria</taxon>
        <taxon>Candidatus Roizmaniibacteriota</taxon>
    </lineage>
</organism>
<reference evidence="4" key="1">
    <citation type="submission" date="2017-09" db="EMBL/GenBank/DDBJ databases">
        <title>Depth-based differentiation of microbial function through sediment-hosted aquifers and enrichment of novel symbionts in the deep terrestrial subsurface.</title>
        <authorList>
            <person name="Probst A.J."/>
            <person name="Ladd B."/>
            <person name="Jarett J.K."/>
            <person name="Geller-Mcgrath D.E."/>
            <person name="Sieber C.M.K."/>
            <person name="Emerson J.B."/>
            <person name="Anantharaman K."/>
            <person name="Thomas B.C."/>
            <person name="Malmstrom R."/>
            <person name="Stieglmeier M."/>
            <person name="Klingl A."/>
            <person name="Woyke T."/>
            <person name="Ryan C.M."/>
            <person name="Banfield J.F."/>
        </authorList>
    </citation>
    <scope>NUCLEOTIDE SEQUENCE [LARGE SCALE GENOMIC DNA]</scope>
</reference>
<dbReference type="GO" id="GO:0009103">
    <property type="term" value="P:lipopolysaccharide biosynthetic process"/>
    <property type="evidence" value="ECO:0007669"/>
    <property type="project" value="TreeGrafter"/>
</dbReference>
<dbReference type="CDD" id="cd03809">
    <property type="entry name" value="GT4_MtfB-like"/>
    <property type="match status" value="1"/>
</dbReference>
<comment type="caution">
    <text evidence="3">The sequence shown here is derived from an EMBL/GenBank/DDBJ whole genome shotgun (WGS) entry which is preliminary data.</text>
</comment>
<accession>A0A2M8KU56</accession>
<dbReference type="Proteomes" id="UP000231569">
    <property type="component" value="Unassembled WGS sequence"/>
</dbReference>
<proteinExistence type="predicted"/>
<evidence type="ECO:0000313" key="3">
    <source>
        <dbReference type="EMBL" id="PJE63475.1"/>
    </source>
</evidence>
<dbReference type="Gene3D" id="3.40.50.2000">
    <property type="entry name" value="Glycogen Phosphorylase B"/>
    <property type="match status" value="2"/>
</dbReference>
<dbReference type="EMBL" id="PFEE01000064">
    <property type="protein sequence ID" value="PJE63475.1"/>
    <property type="molecule type" value="Genomic_DNA"/>
</dbReference>